<comment type="caution">
    <text evidence="1">The sequence shown here is derived from an EMBL/GenBank/DDBJ whole genome shotgun (WGS) entry which is preliminary data.</text>
</comment>
<gene>
    <name evidence="1" type="ORF">QTN89_08930</name>
</gene>
<accession>A0ABT7PGD1</accession>
<sequence length="103" mass="11426">MSKFLAGMFCGALLLFVAMHYHVVHGNNGVVLVPKISNNLSNVYTDIRDFDLNDWRQHKALAAAIMQSSQSQLLEDSAYRNFGQSMRQAVDHLFGDGLPANEG</sequence>
<evidence type="ECO:0000313" key="1">
    <source>
        <dbReference type="EMBL" id="MDM4015550.1"/>
    </source>
</evidence>
<dbReference type="EMBL" id="JASZZN010000005">
    <property type="protein sequence ID" value="MDM4015550.1"/>
    <property type="molecule type" value="Genomic_DNA"/>
</dbReference>
<protein>
    <submittedName>
        <fullName evidence="1">Uncharacterized protein</fullName>
    </submittedName>
</protein>
<organism evidence="1 2">
    <name type="scientific">Roseiconus lacunae</name>
    <dbReference type="NCBI Taxonomy" id="2605694"/>
    <lineage>
        <taxon>Bacteria</taxon>
        <taxon>Pseudomonadati</taxon>
        <taxon>Planctomycetota</taxon>
        <taxon>Planctomycetia</taxon>
        <taxon>Pirellulales</taxon>
        <taxon>Pirellulaceae</taxon>
        <taxon>Roseiconus</taxon>
    </lineage>
</organism>
<reference evidence="1 2" key="1">
    <citation type="submission" date="2023-06" db="EMBL/GenBank/DDBJ databases">
        <title>Roseiconus lacunae JC819 isolated from Gulf of Mannar region, Tamil Nadu.</title>
        <authorList>
            <person name="Pk S."/>
            <person name="Ch S."/>
            <person name="Ch V.R."/>
        </authorList>
    </citation>
    <scope>NUCLEOTIDE SEQUENCE [LARGE SCALE GENOMIC DNA]</scope>
    <source>
        <strain evidence="1 2">JC819</strain>
    </source>
</reference>
<dbReference type="Proteomes" id="UP001239462">
    <property type="component" value="Unassembled WGS sequence"/>
</dbReference>
<keyword evidence="2" id="KW-1185">Reference proteome</keyword>
<dbReference type="RefSeq" id="WP_235034087.1">
    <property type="nucleotide sequence ID" value="NZ_CP141221.1"/>
</dbReference>
<name>A0ABT7PGD1_9BACT</name>
<evidence type="ECO:0000313" key="2">
    <source>
        <dbReference type="Proteomes" id="UP001239462"/>
    </source>
</evidence>
<proteinExistence type="predicted"/>